<reference evidence="2 3" key="1">
    <citation type="submission" date="2018-01" db="EMBL/GenBank/DDBJ databases">
        <title>Metagenomic assembled genomes from two thermal pools in the Uzon Caldera, Kamchatka, Russia.</title>
        <authorList>
            <person name="Wilkins L."/>
            <person name="Ettinger C."/>
        </authorList>
    </citation>
    <scope>NUCLEOTIDE SEQUENCE [LARGE SCALE GENOMIC DNA]</scope>
    <source>
        <strain evidence="2">ZAV-05</strain>
    </source>
</reference>
<dbReference type="Pfam" id="PF00882">
    <property type="entry name" value="Zn_dep_PLPC"/>
    <property type="match status" value="1"/>
</dbReference>
<evidence type="ECO:0000313" key="3">
    <source>
        <dbReference type="Proteomes" id="UP000242881"/>
    </source>
</evidence>
<feature type="domain" description="Phospholipase C/D" evidence="1">
    <location>
        <begin position="22"/>
        <end position="134"/>
    </location>
</feature>
<proteinExistence type="predicted"/>
<comment type="caution">
    <text evidence="2">The sequence shown here is derived from an EMBL/GenBank/DDBJ whole genome shotgun (WGS) entry which is preliminary data.</text>
</comment>
<dbReference type="AlphaFoldDB" id="A0A2J6WHB7"/>
<accession>A0A2J6WHB7</accession>
<evidence type="ECO:0000313" key="2">
    <source>
        <dbReference type="EMBL" id="PMP69766.1"/>
    </source>
</evidence>
<dbReference type="Proteomes" id="UP000242881">
    <property type="component" value="Unassembled WGS sequence"/>
</dbReference>
<organism evidence="2 3">
    <name type="scientific">Calditerrivibrio nitroreducens</name>
    <dbReference type="NCBI Taxonomy" id="477976"/>
    <lineage>
        <taxon>Bacteria</taxon>
        <taxon>Pseudomonadati</taxon>
        <taxon>Deferribacterota</taxon>
        <taxon>Deferribacteres</taxon>
        <taxon>Deferribacterales</taxon>
        <taxon>Calditerrivibrionaceae</taxon>
    </lineage>
</organism>
<evidence type="ECO:0000259" key="1">
    <source>
        <dbReference type="Pfam" id="PF00882"/>
    </source>
</evidence>
<sequence>MWIISVFFIFLPINLFAWGPETHIKIAFEILNTTNFSLIKSYQAFFLAGNIFPDLFNLFKDISRFKKSLPTHSWNTVSRIFDAATLDSERAFAYGYSAHLAADIIAHNQFVPQQTLLVSKSRFLSHFMLELATATNDKRFRYTLIELLEKANIYGNIFLKTFNIDEKFFKKEIFLIKNGIRLQNFAKIPEIANLIKTSNDSTFHIKSSIYEEKSIEMAKKTIDSGFSDLIKYDPSGKNSIAKARNMRKELIASFGKKKLKKHHKENISLTNFNPDKIK</sequence>
<dbReference type="EMBL" id="PNIN01000063">
    <property type="protein sequence ID" value="PMP69766.1"/>
    <property type="molecule type" value="Genomic_DNA"/>
</dbReference>
<dbReference type="InterPro" id="IPR029002">
    <property type="entry name" value="PLPC/GPLD1"/>
</dbReference>
<name>A0A2J6WHB7_9BACT</name>
<dbReference type="RefSeq" id="WP_424606095.1">
    <property type="nucleotide sequence ID" value="NZ_JBNAVA010000011.1"/>
</dbReference>
<gene>
    <name evidence="2" type="ORF">C0187_06380</name>
</gene>
<protein>
    <recommendedName>
        <fullName evidence="1">Phospholipase C/D domain-containing protein</fullName>
    </recommendedName>
</protein>